<evidence type="ECO:0000256" key="2">
    <source>
        <dbReference type="PROSITE-ProRule" id="PRU01213"/>
    </source>
</evidence>
<evidence type="ECO:0000256" key="1">
    <source>
        <dbReference type="ARBA" id="ARBA00022505"/>
    </source>
</evidence>
<evidence type="ECO:0000256" key="3">
    <source>
        <dbReference type="SAM" id="MobiDB-lite"/>
    </source>
</evidence>
<proteinExistence type="predicted"/>
<evidence type="ECO:0000259" key="4">
    <source>
        <dbReference type="PROSITE" id="PS51866"/>
    </source>
</evidence>
<dbReference type="AlphaFoldDB" id="A0A3S1FRN2"/>
<dbReference type="Proteomes" id="UP000268857">
    <property type="component" value="Unassembled WGS sequence"/>
</dbReference>
<feature type="region of interest" description="Disordered" evidence="3">
    <location>
        <begin position="41"/>
        <end position="77"/>
    </location>
</feature>
<feature type="domain" description="Mop" evidence="4">
    <location>
        <begin position="79"/>
        <end position="145"/>
    </location>
</feature>
<dbReference type="Gene3D" id="2.40.50.100">
    <property type="match status" value="1"/>
</dbReference>
<dbReference type="RefSeq" id="WP_016873282.1">
    <property type="nucleotide sequence ID" value="NZ_AJLN01000040.1"/>
</dbReference>
<sequence>MPRKEQGWITFQTSEEERRILEEFCQQSQRTKTEILRELVRNLSQRSSPSPQPIPTKRRDQKDTDTPEITNNTQKRPLKVSSRNLLKGVVTKVVKGEVSSQVTIKVIHEVELTSIITTTSVEELELYEGTEAYAVIKSNDIAIAKD</sequence>
<protein>
    <recommendedName>
        <fullName evidence="4">Mop domain-containing protein</fullName>
    </recommendedName>
</protein>
<name>A0A3S1FRN2_CHLFR</name>
<evidence type="ECO:0000313" key="6">
    <source>
        <dbReference type="Proteomes" id="UP000268857"/>
    </source>
</evidence>
<dbReference type="Pfam" id="PF03459">
    <property type="entry name" value="TOBE"/>
    <property type="match status" value="1"/>
</dbReference>
<evidence type="ECO:0000313" key="5">
    <source>
        <dbReference type="EMBL" id="RUR84234.1"/>
    </source>
</evidence>
<dbReference type="PROSITE" id="PS51866">
    <property type="entry name" value="MOP"/>
    <property type="match status" value="1"/>
</dbReference>
<dbReference type="STRING" id="211165.GCA_000317285_00711"/>
<dbReference type="SUPFAM" id="SSF50331">
    <property type="entry name" value="MOP-like"/>
    <property type="match status" value="1"/>
</dbReference>
<keyword evidence="1 2" id="KW-0500">Molybdenum</keyword>
<gene>
    <name evidence="5" type="ORF">PCC6912_18280</name>
</gene>
<accession>A0A3S1FRN2</accession>
<dbReference type="EMBL" id="RSCJ01000005">
    <property type="protein sequence ID" value="RUR84234.1"/>
    <property type="molecule type" value="Genomic_DNA"/>
</dbReference>
<dbReference type="InterPro" id="IPR008995">
    <property type="entry name" value="Mo/tungstate-bd_C_term_dom"/>
</dbReference>
<keyword evidence="6" id="KW-1185">Reference proteome</keyword>
<dbReference type="InterPro" id="IPR004606">
    <property type="entry name" value="Mop_domain"/>
</dbReference>
<reference evidence="5 6" key="1">
    <citation type="journal article" date="2019" name="Genome Biol. Evol.">
        <title>Day and night: Metabolic profiles and evolutionary relationships of six axenic non-marine cyanobacteria.</title>
        <authorList>
            <person name="Will S.E."/>
            <person name="Henke P."/>
            <person name="Boedeker C."/>
            <person name="Huang S."/>
            <person name="Brinkmann H."/>
            <person name="Rohde M."/>
            <person name="Jarek M."/>
            <person name="Friedl T."/>
            <person name="Seufert S."/>
            <person name="Schumacher M."/>
            <person name="Overmann J."/>
            <person name="Neumann-Schaal M."/>
            <person name="Petersen J."/>
        </authorList>
    </citation>
    <scope>NUCLEOTIDE SEQUENCE [LARGE SCALE GENOMIC DNA]</scope>
    <source>
        <strain evidence="5 6">PCC 6912</strain>
    </source>
</reference>
<dbReference type="InterPro" id="IPR005116">
    <property type="entry name" value="Transp-assoc_OB_typ1"/>
</dbReference>
<dbReference type="OrthoDB" id="9155116at2"/>
<comment type="caution">
    <text evidence="5">The sequence shown here is derived from an EMBL/GenBank/DDBJ whole genome shotgun (WGS) entry which is preliminary data.</text>
</comment>
<dbReference type="GO" id="GO:0015689">
    <property type="term" value="P:molybdate ion transport"/>
    <property type="evidence" value="ECO:0007669"/>
    <property type="project" value="InterPro"/>
</dbReference>
<organism evidence="5 6">
    <name type="scientific">Chlorogloeopsis fritschii PCC 6912</name>
    <dbReference type="NCBI Taxonomy" id="211165"/>
    <lineage>
        <taxon>Bacteria</taxon>
        <taxon>Bacillati</taxon>
        <taxon>Cyanobacteriota</taxon>
        <taxon>Cyanophyceae</taxon>
        <taxon>Nostocales</taxon>
        <taxon>Chlorogloeopsidaceae</taxon>
        <taxon>Chlorogloeopsis</taxon>
    </lineage>
</organism>
<dbReference type="NCBIfam" id="TIGR00638">
    <property type="entry name" value="Mop"/>
    <property type="match status" value="1"/>
</dbReference>